<evidence type="ECO:0000256" key="1">
    <source>
        <dbReference type="ARBA" id="ARBA00010568"/>
    </source>
</evidence>
<dbReference type="PANTHER" id="PTHR31977:SF1">
    <property type="entry name" value="UPF0696 PROTEIN C11ORF68"/>
    <property type="match status" value="1"/>
</dbReference>
<dbReference type="InterPro" id="IPR015034">
    <property type="entry name" value="Bles03"/>
</dbReference>
<proteinExistence type="inferred from homology"/>
<name>A0AAD7GK08_MYCRO</name>
<dbReference type="EMBL" id="JARKIE010000057">
    <property type="protein sequence ID" value="KAJ7691554.1"/>
    <property type="molecule type" value="Genomic_DNA"/>
</dbReference>
<accession>A0AAD7GK08</accession>
<dbReference type="PANTHER" id="PTHR31977">
    <property type="entry name" value="UPF0696 PROTEIN C11ORF68"/>
    <property type="match status" value="1"/>
</dbReference>
<gene>
    <name evidence="2" type="ORF">B0H17DRAFT_1133638</name>
</gene>
<dbReference type="Pfam" id="PF08939">
    <property type="entry name" value="Bles03"/>
    <property type="match status" value="1"/>
</dbReference>
<dbReference type="SUPFAM" id="SSF55418">
    <property type="entry name" value="eIF4e-like"/>
    <property type="match status" value="1"/>
</dbReference>
<keyword evidence="3" id="KW-1185">Reference proteome</keyword>
<dbReference type="InterPro" id="IPR023398">
    <property type="entry name" value="TIF_eIF4e-like"/>
</dbReference>
<dbReference type="AlphaFoldDB" id="A0AAD7GK08"/>
<dbReference type="Proteomes" id="UP001221757">
    <property type="component" value="Unassembled WGS sequence"/>
</dbReference>
<evidence type="ECO:0000313" key="2">
    <source>
        <dbReference type="EMBL" id="KAJ7691554.1"/>
    </source>
</evidence>
<organism evidence="2 3">
    <name type="scientific">Mycena rosella</name>
    <name type="common">Pink bonnet</name>
    <name type="synonym">Agaricus rosellus</name>
    <dbReference type="NCBI Taxonomy" id="1033263"/>
    <lineage>
        <taxon>Eukaryota</taxon>
        <taxon>Fungi</taxon>
        <taxon>Dikarya</taxon>
        <taxon>Basidiomycota</taxon>
        <taxon>Agaricomycotina</taxon>
        <taxon>Agaricomycetes</taxon>
        <taxon>Agaricomycetidae</taxon>
        <taxon>Agaricales</taxon>
        <taxon>Marasmiineae</taxon>
        <taxon>Mycenaceae</taxon>
        <taxon>Mycena</taxon>
    </lineage>
</organism>
<protein>
    <submittedName>
        <fullName evidence="2">Uncharacterized protein</fullName>
    </submittedName>
</protein>
<evidence type="ECO:0000313" key="3">
    <source>
        <dbReference type="Proteomes" id="UP001221757"/>
    </source>
</evidence>
<sequence length="242" mass="27041">MNPMDIDNVVPATSAAALPRATRGPVRLGKLLNPYFTRADSRQLDETIANPHVRLEYYRQQQDLDALKRQGQGLLDRYCERKTPGNAFLPRRVSAELEKEIAELVKATGIVGGKALVANATANNRLGTGAKIATAREEEGDRYRLICVYTRDFTDKEDVECVLLQLVRMEFMPAEKSGSKIKGKGIHYKCDVYTHLDIYAGNGLSFTSKPPPRIRMLSKWHATLRFISAPLVQTLLQKLSAP</sequence>
<reference evidence="2" key="1">
    <citation type="submission" date="2023-03" db="EMBL/GenBank/DDBJ databases">
        <title>Massive genome expansion in bonnet fungi (Mycena s.s.) driven by repeated elements and novel gene families across ecological guilds.</title>
        <authorList>
            <consortium name="Lawrence Berkeley National Laboratory"/>
            <person name="Harder C.B."/>
            <person name="Miyauchi S."/>
            <person name="Viragh M."/>
            <person name="Kuo A."/>
            <person name="Thoen E."/>
            <person name="Andreopoulos B."/>
            <person name="Lu D."/>
            <person name="Skrede I."/>
            <person name="Drula E."/>
            <person name="Henrissat B."/>
            <person name="Morin E."/>
            <person name="Kohler A."/>
            <person name="Barry K."/>
            <person name="LaButti K."/>
            <person name="Morin E."/>
            <person name="Salamov A."/>
            <person name="Lipzen A."/>
            <person name="Mereny Z."/>
            <person name="Hegedus B."/>
            <person name="Baldrian P."/>
            <person name="Stursova M."/>
            <person name="Weitz H."/>
            <person name="Taylor A."/>
            <person name="Grigoriev I.V."/>
            <person name="Nagy L.G."/>
            <person name="Martin F."/>
            <person name="Kauserud H."/>
        </authorList>
    </citation>
    <scope>NUCLEOTIDE SEQUENCE</scope>
    <source>
        <strain evidence="2">CBHHK067</strain>
    </source>
</reference>
<comment type="caution">
    <text evidence="2">The sequence shown here is derived from an EMBL/GenBank/DDBJ whole genome shotgun (WGS) entry which is preliminary data.</text>
</comment>
<comment type="similarity">
    <text evidence="1">Belongs to the UPF0696 family.</text>
</comment>
<dbReference type="Gene3D" id="3.30.760.10">
    <property type="entry name" value="RNA Cap, Translation Initiation Factor Eif4e"/>
    <property type="match status" value="1"/>
</dbReference>